<name>A0A0V0GGI8_SOLCH</name>
<feature type="non-terminal residue" evidence="1">
    <location>
        <position position="61"/>
    </location>
</feature>
<organism evidence="1">
    <name type="scientific">Solanum chacoense</name>
    <name type="common">Chaco potato</name>
    <dbReference type="NCBI Taxonomy" id="4108"/>
    <lineage>
        <taxon>Eukaryota</taxon>
        <taxon>Viridiplantae</taxon>
        <taxon>Streptophyta</taxon>
        <taxon>Embryophyta</taxon>
        <taxon>Tracheophyta</taxon>
        <taxon>Spermatophyta</taxon>
        <taxon>Magnoliopsida</taxon>
        <taxon>eudicotyledons</taxon>
        <taxon>Gunneridae</taxon>
        <taxon>Pentapetalae</taxon>
        <taxon>asterids</taxon>
        <taxon>lamiids</taxon>
        <taxon>Solanales</taxon>
        <taxon>Solanaceae</taxon>
        <taxon>Solanoideae</taxon>
        <taxon>Solaneae</taxon>
        <taxon>Solanum</taxon>
    </lineage>
</organism>
<dbReference type="AlphaFoldDB" id="A0A0V0GGI8"/>
<evidence type="ECO:0000313" key="1">
    <source>
        <dbReference type="EMBL" id="JAP06470.1"/>
    </source>
</evidence>
<sequence>MDQLRTSTCQVSLLRHIQQPLAGYKNSRPLHIRPSFSLPQHIQQLLAGYKNSRPLHIRPSF</sequence>
<proteinExistence type="predicted"/>
<reference evidence="1" key="1">
    <citation type="submission" date="2015-12" db="EMBL/GenBank/DDBJ databases">
        <title>Gene expression during late stages of embryo sac development: a critical building block for successful pollen-pistil interactions.</title>
        <authorList>
            <person name="Liu Y."/>
            <person name="Joly V."/>
            <person name="Sabar M."/>
            <person name="Matton D.P."/>
        </authorList>
    </citation>
    <scope>NUCLEOTIDE SEQUENCE</scope>
</reference>
<protein>
    <submittedName>
        <fullName evidence="1">Putative ovule protein</fullName>
    </submittedName>
</protein>
<accession>A0A0V0GGI8</accession>
<dbReference type="EMBL" id="GEDG01041200">
    <property type="protein sequence ID" value="JAP06470.1"/>
    <property type="molecule type" value="Transcribed_RNA"/>
</dbReference>